<evidence type="ECO:0000313" key="4">
    <source>
        <dbReference type="EMBL" id="NKX46054.1"/>
    </source>
</evidence>
<dbReference type="PROSITE" id="PS51186">
    <property type="entry name" value="GNAT"/>
    <property type="match status" value="1"/>
</dbReference>
<organism evidence="4 5">
    <name type="scientific">Roseicyclus persicicus</name>
    <dbReference type="NCBI Taxonomy" id="2650661"/>
    <lineage>
        <taxon>Bacteria</taxon>
        <taxon>Pseudomonadati</taxon>
        <taxon>Pseudomonadota</taxon>
        <taxon>Alphaproteobacteria</taxon>
        <taxon>Rhodobacterales</taxon>
        <taxon>Roseobacteraceae</taxon>
        <taxon>Roseicyclus</taxon>
    </lineage>
</organism>
<dbReference type="InterPro" id="IPR016181">
    <property type="entry name" value="Acyl_CoA_acyltransferase"/>
</dbReference>
<evidence type="ECO:0000313" key="5">
    <source>
        <dbReference type="Proteomes" id="UP000526408"/>
    </source>
</evidence>
<gene>
    <name evidence="4" type="ORF">HCU73_15775</name>
</gene>
<evidence type="ECO:0000256" key="1">
    <source>
        <dbReference type="ARBA" id="ARBA00022679"/>
    </source>
</evidence>
<dbReference type="InterPro" id="IPR050832">
    <property type="entry name" value="Bact_Acetyltransf"/>
</dbReference>
<keyword evidence="5" id="KW-1185">Reference proteome</keyword>
<dbReference type="SUPFAM" id="SSF55729">
    <property type="entry name" value="Acyl-CoA N-acyltransferases (Nat)"/>
    <property type="match status" value="1"/>
</dbReference>
<name>A0A7X6H2A7_9RHOB</name>
<feature type="domain" description="N-acetyltransferase" evidence="3">
    <location>
        <begin position="6"/>
        <end position="158"/>
    </location>
</feature>
<accession>A0A7X6H2A7</accession>
<comment type="caution">
    <text evidence="4">The sequence shown here is derived from an EMBL/GenBank/DDBJ whole genome shotgun (WGS) entry which is preliminary data.</text>
</comment>
<reference evidence="4 5" key="1">
    <citation type="submission" date="2020-04" db="EMBL/GenBank/DDBJ databases">
        <authorList>
            <person name="Yoon J."/>
        </authorList>
    </citation>
    <scope>NUCLEOTIDE SEQUENCE [LARGE SCALE GENOMIC DNA]</scope>
    <source>
        <strain evidence="4 5">KMU-115</strain>
    </source>
</reference>
<dbReference type="AlphaFoldDB" id="A0A7X6H2A7"/>
<dbReference type="EMBL" id="JAAZQQ010000006">
    <property type="protein sequence ID" value="NKX46054.1"/>
    <property type="molecule type" value="Genomic_DNA"/>
</dbReference>
<dbReference type="GO" id="GO:0016747">
    <property type="term" value="F:acyltransferase activity, transferring groups other than amino-acyl groups"/>
    <property type="evidence" value="ECO:0007669"/>
    <property type="project" value="InterPro"/>
</dbReference>
<dbReference type="InterPro" id="IPR000182">
    <property type="entry name" value="GNAT_dom"/>
</dbReference>
<dbReference type="RefSeq" id="WP_168624444.1">
    <property type="nucleotide sequence ID" value="NZ_JAAZQQ010000006.1"/>
</dbReference>
<keyword evidence="1 4" id="KW-0808">Transferase</keyword>
<sequence length="158" mass="16856">MTVPHVETNPADFDDYAALHGLLSTSFAYMAGRIDPPSSMTALTQDGLRRKAGDEDLFLVRDGGRPVACLFGAATPDGYYIGKLAVAAAQRRRGLARALVEAAAARARALGLPALELQTRVELTENHAAFAAMGFVQTAATAHPGYDRPTSLTFRRPL</sequence>
<keyword evidence="2" id="KW-0012">Acyltransferase</keyword>
<proteinExistence type="predicted"/>
<evidence type="ECO:0000256" key="2">
    <source>
        <dbReference type="ARBA" id="ARBA00023315"/>
    </source>
</evidence>
<protein>
    <submittedName>
        <fullName evidence="4">GNAT family N-acetyltransferase</fullName>
    </submittedName>
</protein>
<dbReference type="Gene3D" id="3.40.630.30">
    <property type="match status" value="1"/>
</dbReference>
<dbReference type="Proteomes" id="UP000526408">
    <property type="component" value="Unassembled WGS sequence"/>
</dbReference>
<dbReference type="Pfam" id="PF00583">
    <property type="entry name" value="Acetyltransf_1"/>
    <property type="match status" value="1"/>
</dbReference>
<dbReference type="PANTHER" id="PTHR43877">
    <property type="entry name" value="AMINOALKYLPHOSPHONATE N-ACETYLTRANSFERASE-RELATED-RELATED"/>
    <property type="match status" value="1"/>
</dbReference>
<evidence type="ECO:0000259" key="3">
    <source>
        <dbReference type="PROSITE" id="PS51186"/>
    </source>
</evidence>